<reference evidence="2 3" key="1">
    <citation type="journal article" date="2019" name="Int. J. Syst. Evol. Microbiol.">
        <title>The Global Catalogue of Microorganisms (GCM) 10K type strain sequencing project: providing services to taxonomists for standard genome sequencing and annotation.</title>
        <authorList>
            <consortium name="The Broad Institute Genomics Platform"/>
            <consortium name="The Broad Institute Genome Sequencing Center for Infectious Disease"/>
            <person name="Wu L."/>
            <person name="Ma J."/>
        </authorList>
    </citation>
    <scope>NUCLEOTIDE SEQUENCE [LARGE SCALE GENOMIC DNA]</scope>
    <source>
        <strain evidence="2 3">JCM 16221</strain>
    </source>
</reference>
<dbReference type="RefSeq" id="WP_344132168.1">
    <property type="nucleotide sequence ID" value="NZ_BAAARA010000009.1"/>
</dbReference>
<feature type="compositionally biased region" description="Acidic residues" evidence="1">
    <location>
        <begin position="1"/>
        <end position="10"/>
    </location>
</feature>
<organism evidence="2 3">
    <name type="scientific">Saccharopolyspora halophila</name>
    <dbReference type="NCBI Taxonomy" id="405551"/>
    <lineage>
        <taxon>Bacteria</taxon>
        <taxon>Bacillati</taxon>
        <taxon>Actinomycetota</taxon>
        <taxon>Actinomycetes</taxon>
        <taxon>Pseudonocardiales</taxon>
        <taxon>Pseudonocardiaceae</taxon>
        <taxon>Saccharopolyspora</taxon>
    </lineage>
</organism>
<feature type="compositionally biased region" description="Basic and acidic residues" evidence="1">
    <location>
        <begin position="41"/>
        <end position="56"/>
    </location>
</feature>
<dbReference type="Proteomes" id="UP001501218">
    <property type="component" value="Unassembled WGS sequence"/>
</dbReference>
<feature type="region of interest" description="Disordered" evidence="1">
    <location>
        <begin position="1"/>
        <end position="56"/>
    </location>
</feature>
<name>A0ABN3GG35_9PSEU</name>
<evidence type="ECO:0000313" key="3">
    <source>
        <dbReference type="Proteomes" id="UP001501218"/>
    </source>
</evidence>
<comment type="caution">
    <text evidence="2">The sequence shown here is derived from an EMBL/GenBank/DDBJ whole genome shotgun (WGS) entry which is preliminary data.</text>
</comment>
<dbReference type="EMBL" id="BAAARA010000009">
    <property type="protein sequence ID" value="GAA2350502.1"/>
    <property type="molecule type" value="Genomic_DNA"/>
</dbReference>
<evidence type="ECO:0000313" key="2">
    <source>
        <dbReference type="EMBL" id="GAA2350502.1"/>
    </source>
</evidence>
<proteinExistence type="predicted"/>
<evidence type="ECO:0000256" key="1">
    <source>
        <dbReference type="SAM" id="MobiDB-lite"/>
    </source>
</evidence>
<gene>
    <name evidence="2" type="ORF">GCM10009854_30370</name>
</gene>
<protein>
    <submittedName>
        <fullName evidence="2">Uncharacterized protein</fullName>
    </submittedName>
</protein>
<keyword evidence="3" id="KW-1185">Reference proteome</keyword>
<sequence>MSPETPDADAAEQARQADEIPEENEVAPTDRPLDADPADLVDQHREEPLDDAYEHD</sequence>
<accession>A0ABN3GG35</accession>